<accession>A0A168GQS9</accession>
<feature type="transmembrane region" description="Helical" evidence="5">
    <location>
        <begin position="341"/>
        <end position="361"/>
    </location>
</feature>
<dbReference type="SUPFAM" id="SSF103473">
    <property type="entry name" value="MFS general substrate transporter"/>
    <property type="match status" value="1"/>
</dbReference>
<feature type="transmembrane region" description="Helical" evidence="5">
    <location>
        <begin position="201"/>
        <end position="221"/>
    </location>
</feature>
<feature type="transmembrane region" description="Helical" evidence="5">
    <location>
        <begin position="227"/>
        <end position="245"/>
    </location>
</feature>
<keyword evidence="3 5" id="KW-1133">Transmembrane helix</keyword>
<dbReference type="AlphaFoldDB" id="A0A168GQS9"/>
<dbReference type="InterPro" id="IPR036259">
    <property type="entry name" value="MFS_trans_sf"/>
</dbReference>
<proteinExistence type="predicted"/>
<dbReference type="VEuPathDB" id="FungiDB:MUCCIDRAFT_116019"/>
<dbReference type="Proteomes" id="UP000077051">
    <property type="component" value="Unassembled WGS sequence"/>
</dbReference>
<feature type="transmembrane region" description="Helical" evidence="5">
    <location>
        <begin position="406"/>
        <end position="426"/>
    </location>
</feature>
<protein>
    <recommendedName>
        <fullName evidence="8">Major facilitator superfamily (MFS) profile domain-containing protein</fullName>
    </recommendedName>
</protein>
<evidence type="ECO:0000313" key="7">
    <source>
        <dbReference type="Proteomes" id="UP000077051"/>
    </source>
</evidence>
<organism evidence="6 7">
    <name type="scientific">Mucor lusitanicus CBS 277.49</name>
    <dbReference type="NCBI Taxonomy" id="747725"/>
    <lineage>
        <taxon>Eukaryota</taxon>
        <taxon>Fungi</taxon>
        <taxon>Fungi incertae sedis</taxon>
        <taxon>Mucoromycota</taxon>
        <taxon>Mucoromycotina</taxon>
        <taxon>Mucoromycetes</taxon>
        <taxon>Mucorales</taxon>
        <taxon>Mucorineae</taxon>
        <taxon>Mucoraceae</taxon>
        <taxon>Mucor</taxon>
    </lineage>
</organism>
<evidence type="ECO:0000313" key="6">
    <source>
        <dbReference type="EMBL" id="OAC97940.1"/>
    </source>
</evidence>
<dbReference type="GO" id="GO:0022857">
    <property type="term" value="F:transmembrane transporter activity"/>
    <property type="evidence" value="ECO:0007669"/>
    <property type="project" value="InterPro"/>
</dbReference>
<dbReference type="Pfam" id="PF07690">
    <property type="entry name" value="MFS_1"/>
    <property type="match status" value="1"/>
</dbReference>
<name>A0A168GQS9_MUCCL</name>
<feature type="transmembrane region" description="Helical" evidence="5">
    <location>
        <begin position="438"/>
        <end position="459"/>
    </location>
</feature>
<dbReference type="InterPro" id="IPR049680">
    <property type="entry name" value="FLVCR1-2_SLC49-like"/>
</dbReference>
<sequence length="480" mass="52420">MEQDKSSHFEHIENHGAIQDMRLVKNDTSLSDSTFLSTSSSVTNVAIQEKEGVIVIEEKTSTAAWIETLVCIGVSTSCAFMWTTSASAPNVMSQWMDVSLSQINWLSNASAICNTVFSLFTAWAYERIGIKTSIILCAVFNTIGCWIRCIAIVLPIEKRYPLVMAGQFIASIFGPLIYNLAAKFVAVWFAPKDRGIANTVLSVQAGMALAPLLLPMLAPTIQDVPKMLIIVAGISTVFTLPTFFIPSKPKVPPSTTATLERTPFWQGVREVVTNMQFWWIAIITSVSMGMVFSVSVLIIEAISPLGYTEQQAGLCAALIVFSGCFGGGMTGYWLGKSSQHFMLIKMFTPMVVFSYVIFIFLLRPDAFSVVIIACIINGFCSYALFPVYLEVASEITYPVSESISSCVLWTLCSLTMVIFSLVIDALRAGPDASPPNNMNTSMIVVAGIMAVGNLPCIWIKGDLKRSQVDNENSKKLVPTV</sequence>
<dbReference type="GO" id="GO:0016020">
    <property type="term" value="C:membrane"/>
    <property type="evidence" value="ECO:0007669"/>
    <property type="project" value="UniProtKB-SubCell"/>
</dbReference>
<evidence type="ECO:0000256" key="4">
    <source>
        <dbReference type="ARBA" id="ARBA00023136"/>
    </source>
</evidence>
<reference evidence="6 7" key="1">
    <citation type="submission" date="2015-06" db="EMBL/GenBank/DDBJ databases">
        <title>Expansion of signal transduction pathways in fungi by whole-genome duplication.</title>
        <authorList>
            <consortium name="DOE Joint Genome Institute"/>
            <person name="Corrochano L.M."/>
            <person name="Kuo A."/>
            <person name="Marcet-Houben M."/>
            <person name="Polaino S."/>
            <person name="Salamov A."/>
            <person name="Villalobos J.M."/>
            <person name="Alvarez M.I."/>
            <person name="Avalos J."/>
            <person name="Benito E.P."/>
            <person name="Benoit I."/>
            <person name="Burger G."/>
            <person name="Camino L.P."/>
            <person name="Canovas D."/>
            <person name="Cerda-Olmedo E."/>
            <person name="Cheng J.-F."/>
            <person name="Dominguez A."/>
            <person name="Elias M."/>
            <person name="Eslava A.P."/>
            <person name="Glaser F."/>
            <person name="Grimwood J."/>
            <person name="Gutierrez G."/>
            <person name="Heitman J."/>
            <person name="Henrissat B."/>
            <person name="Iturriaga E.A."/>
            <person name="Lang B.F."/>
            <person name="Lavin J.L."/>
            <person name="Lee S."/>
            <person name="Li W."/>
            <person name="Lindquist E."/>
            <person name="Lopez-Garcia S."/>
            <person name="Luque E.M."/>
            <person name="Marcos A.T."/>
            <person name="Martin J."/>
            <person name="Mccluskey K."/>
            <person name="Medina H.R."/>
            <person name="Miralles-Duran A."/>
            <person name="Miyazaki A."/>
            <person name="Munoz-Torres E."/>
            <person name="Oguiza J.A."/>
            <person name="Ohm R."/>
            <person name="Olmedo M."/>
            <person name="Orejas M."/>
            <person name="Ortiz-Castellanos L."/>
            <person name="Pisabarro A.G."/>
            <person name="Rodriguez-Romero J."/>
            <person name="Ruiz-Herrera J."/>
            <person name="Ruiz-Vazquez R."/>
            <person name="Sanz C."/>
            <person name="Schackwitz W."/>
            <person name="Schmutz J."/>
            <person name="Shahriari M."/>
            <person name="Shelest E."/>
            <person name="Silva-Franco F."/>
            <person name="Soanes D."/>
            <person name="Syed K."/>
            <person name="Tagua V.G."/>
            <person name="Talbot N.J."/>
            <person name="Thon M."/>
            <person name="De Vries R.P."/>
            <person name="Wiebenga A."/>
            <person name="Yadav J.S."/>
            <person name="Braun E.L."/>
            <person name="Baker S."/>
            <person name="Garre V."/>
            <person name="Horwitz B."/>
            <person name="Torres-Martinez S."/>
            <person name="Idnurm A."/>
            <person name="Herrera-Estrella A."/>
            <person name="Gabaldon T."/>
            <person name="Grigoriev I.V."/>
        </authorList>
    </citation>
    <scope>NUCLEOTIDE SEQUENCE [LARGE SCALE GENOMIC DNA]</scope>
    <source>
        <strain evidence="6 7">CBS 277.49</strain>
    </source>
</reference>
<evidence type="ECO:0000256" key="1">
    <source>
        <dbReference type="ARBA" id="ARBA00004141"/>
    </source>
</evidence>
<feature type="transmembrane region" description="Helical" evidence="5">
    <location>
        <begin position="168"/>
        <end position="189"/>
    </location>
</feature>
<dbReference type="PANTHER" id="PTHR10924">
    <property type="entry name" value="MAJOR FACILITATOR SUPERFAMILY PROTEIN-RELATED"/>
    <property type="match status" value="1"/>
</dbReference>
<keyword evidence="4 5" id="KW-0472">Membrane</keyword>
<dbReference type="OrthoDB" id="422206at2759"/>
<comment type="caution">
    <text evidence="6">The sequence shown here is derived from an EMBL/GenBank/DDBJ whole genome shotgun (WGS) entry which is preliminary data.</text>
</comment>
<feature type="transmembrane region" description="Helical" evidence="5">
    <location>
        <begin position="134"/>
        <end position="156"/>
    </location>
</feature>
<keyword evidence="7" id="KW-1185">Reference proteome</keyword>
<feature type="transmembrane region" description="Helical" evidence="5">
    <location>
        <begin position="64"/>
        <end position="83"/>
    </location>
</feature>
<gene>
    <name evidence="6" type="ORF">MUCCIDRAFT_116019</name>
</gene>
<evidence type="ECO:0000256" key="3">
    <source>
        <dbReference type="ARBA" id="ARBA00022989"/>
    </source>
</evidence>
<dbReference type="InterPro" id="IPR011701">
    <property type="entry name" value="MFS"/>
</dbReference>
<feature type="transmembrane region" description="Helical" evidence="5">
    <location>
        <begin position="311"/>
        <end position="334"/>
    </location>
</feature>
<dbReference type="PANTHER" id="PTHR10924:SF6">
    <property type="entry name" value="SOLUTE CARRIER FAMILY 49 MEMBER A3"/>
    <property type="match status" value="1"/>
</dbReference>
<keyword evidence="2 5" id="KW-0812">Transmembrane</keyword>
<feature type="transmembrane region" description="Helical" evidence="5">
    <location>
        <begin position="367"/>
        <end position="385"/>
    </location>
</feature>
<comment type="subcellular location">
    <subcellularLocation>
        <location evidence="1">Membrane</location>
        <topology evidence="1">Multi-pass membrane protein</topology>
    </subcellularLocation>
</comment>
<dbReference type="EMBL" id="AMYB01000012">
    <property type="protein sequence ID" value="OAC97940.1"/>
    <property type="molecule type" value="Genomic_DNA"/>
</dbReference>
<feature type="transmembrane region" description="Helical" evidence="5">
    <location>
        <begin position="103"/>
        <end position="125"/>
    </location>
</feature>
<evidence type="ECO:0000256" key="2">
    <source>
        <dbReference type="ARBA" id="ARBA00022692"/>
    </source>
</evidence>
<dbReference type="Gene3D" id="1.20.1250.20">
    <property type="entry name" value="MFS general substrate transporter like domains"/>
    <property type="match status" value="1"/>
</dbReference>
<evidence type="ECO:0000256" key="5">
    <source>
        <dbReference type="SAM" id="Phobius"/>
    </source>
</evidence>
<feature type="transmembrane region" description="Helical" evidence="5">
    <location>
        <begin position="277"/>
        <end position="299"/>
    </location>
</feature>
<evidence type="ECO:0008006" key="8">
    <source>
        <dbReference type="Google" id="ProtNLM"/>
    </source>
</evidence>